<dbReference type="EMBL" id="JBJQND010000015">
    <property type="protein sequence ID" value="KAL3852902.1"/>
    <property type="molecule type" value="Genomic_DNA"/>
</dbReference>
<keyword evidence="3" id="KW-1185">Reference proteome</keyword>
<comment type="caution">
    <text evidence="2">The sequence shown here is derived from an EMBL/GenBank/DDBJ whole genome shotgun (WGS) entry which is preliminary data.</text>
</comment>
<evidence type="ECO:0000313" key="3">
    <source>
        <dbReference type="Proteomes" id="UP001634394"/>
    </source>
</evidence>
<dbReference type="AlphaFoldDB" id="A0ABD3UTU1"/>
<evidence type="ECO:0000313" key="2">
    <source>
        <dbReference type="EMBL" id="KAL3852902.1"/>
    </source>
</evidence>
<feature type="chain" id="PRO_5044797432" evidence="1">
    <location>
        <begin position="18"/>
        <end position="83"/>
    </location>
</feature>
<organism evidence="2 3">
    <name type="scientific">Sinanodonta woodiana</name>
    <name type="common">Chinese pond mussel</name>
    <name type="synonym">Anodonta woodiana</name>
    <dbReference type="NCBI Taxonomy" id="1069815"/>
    <lineage>
        <taxon>Eukaryota</taxon>
        <taxon>Metazoa</taxon>
        <taxon>Spiralia</taxon>
        <taxon>Lophotrochozoa</taxon>
        <taxon>Mollusca</taxon>
        <taxon>Bivalvia</taxon>
        <taxon>Autobranchia</taxon>
        <taxon>Heteroconchia</taxon>
        <taxon>Palaeoheterodonta</taxon>
        <taxon>Unionida</taxon>
        <taxon>Unionoidea</taxon>
        <taxon>Unionidae</taxon>
        <taxon>Unioninae</taxon>
        <taxon>Sinanodonta</taxon>
    </lineage>
</organism>
<feature type="non-terminal residue" evidence="2">
    <location>
        <position position="83"/>
    </location>
</feature>
<accession>A0ABD3UTU1</accession>
<feature type="non-terminal residue" evidence="2">
    <location>
        <position position="1"/>
    </location>
</feature>
<proteinExistence type="predicted"/>
<feature type="signal peptide" evidence="1">
    <location>
        <begin position="1"/>
        <end position="17"/>
    </location>
</feature>
<gene>
    <name evidence="2" type="ORF">ACJMK2_016508</name>
</gene>
<dbReference type="Proteomes" id="UP001634394">
    <property type="component" value="Unassembled WGS sequence"/>
</dbReference>
<evidence type="ECO:0000256" key="1">
    <source>
        <dbReference type="SAM" id="SignalP"/>
    </source>
</evidence>
<keyword evidence="1" id="KW-0732">Signal</keyword>
<name>A0ABD3UTU1_SINWO</name>
<sequence>FIVTTLLLVCLIAVLESLVSYQCEEDGEHYDYDPDNPDLGLELPSDISDTTSTKQYLSNNTKNETVHKLVCNVWKNSFPSTCS</sequence>
<protein>
    <submittedName>
        <fullName evidence="2">Uncharacterized protein</fullName>
    </submittedName>
</protein>
<reference evidence="2 3" key="1">
    <citation type="submission" date="2024-11" db="EMBL/GenBank/DDBJ databases">
        <title>Chromosome-level genome assembly of the freshwater bivalve Anodonta woodiana.</title>
        <authorList>
            <person name="Chen X."/>
        </authorList>
    </citation>
    <scope>NUCLEOTIDE SEQUENCE [LARGE SCALE GENOMIC DNA]</scope>
    <source>
        <strain evidence="2">MN2024</strain>
        <tissue evidence="2">Gills</tissue>
    </source>
</reference>